<name>R7TXR5_CAPTE</name>
<dbReference type="GO" id="GO:0008270">
    <property type="term" value="F:zinc ion binding"/>
    <property type="evidence" value="ECO:0007669"/>
    <property type="project" value="InterPro"/>
</dbReference>
<dbReference type="Gene3D" id="2.60.40.4240">
    <property type="entry name" value="Transcription activator, Churchill"/>
    <property type="match status" value="1"/>
</dbReference>
<dbReference type="Proteomes" id="UP000014760">
    <property type="component" value="Unassembled WGS sequence"/>
</dbReference>
<dbReference type="InterPro" id="IPR038543">
    <property type="entry name" value="Churchill_sf"/>
</dbReference>
<dbReference type="Pfam" id="PF06573">
    <property type="entry name" value="Churchill"/>
    <property type="match status" value="1"/>
</dbReference>
<evidence type="ECO:0000256" key="1">
    <source>
        <dbReference type="ARBA" id="ARBA00009577"/>
    </source>
</evidence>
<dbReference type="AlphaFoldDB" id="R7TXR5"/>
<reference evidence="9 11" key="2">
    <citation type="journal article" date="2013" name="Nature">
        <title>Insights into bilaterian evolution from three spiralian genomes.</title>
        <authorList>
            <person name="Simakov O."/>
            <person name="Marletaz F."/>
            <person name="Cho S.J."/>
            <person name="Edsinger-Gonzales E."/>
            <person name="Havlak P."/>
            <person name="Hellsten U."/>
            <person name="Kuo D.H."/>
            <person name="Larsson T."/>
            <person name="Lv J."/>
            <person name="Arendt D."/>
            <person name="Savage R."/>
            <person name="Osoegawa K."/>
            <person name="de Jong P."/>
            <person name="Grimwood J."/>
            <person name="Chapman J.A."/>
            <person name="Shapiro H."/>
            <person name="Aerts A."/>
            <person name="Otillar R.P."/>
            <person name="Terry A.Y."/>
            <person name="Boore J.L."/>
            <person name="Grigoriev I.V."/>
            <person name="Lindberg D.R."/>
            <person name="Seaver E.C."/>
            <person name="Weisblat D.A."/>
            <person name="Putnam N.H."/>
            <person name="Rokhsar D.S."/>
        </authorList>
    </citation>
    <scope>NUCLEOTIDE SEQUENCE</scope>
    <source>
        <strain evidence="9 11">I ESC-2004</strain>
    </source>
</reference>
<dbReference type="EMBL" id="AMQN01011676">
    <property type="status" value="NOT_ANNOTATED_CDS"/>
    <property type="molecule type" value="Genomic_DNA"/>
</dbReference>
<sequence length="113" mass="13287">MCNGCVKEEFPDRDSMCLEEGAYFLNFKFCSQCHKKDDVLVISNRIREEIGDVESINYQHVCQNCDHIIAEHEYKFEVEAGFQHYEMNCMLCGFGDDSRSVLPRDPRQQPMFF</sequence>
<evidence type="ECO:0000313" key="11">
    <source>
        <dbReference type="Proteomes" id="UP000014760"/>
    </source>
</evidence>
<keyword evidence="5" id="KW-0862">Zinc</keyword>
<evidence type="ECO:0000256" key="5">
    <source>
        <dbReference type="ARBA" id="ARBA00022833"/>
    </source>
</evidence>
<gene>
    <name evidence="9" type="ORF">CAPTEDRAFT_113391</name>
</gene>
<accession>R7TXR5</accession>
<keyword evidence="8" id="KW-0804">Transcription</keyword>
<dbReference type="EnsemblMetazoa" id="CapteT113391">
    <property type="protein sequence ID" value="CapteP113391"/>
    <property type="gene ID" value="CapteG113391"/>
</dbReference>
<dbReference type="GO" id="GO:0008543">
    <property type="term" value="P:fibroblast growth factor receptor signaling pathway"/>
    <property type="evidence" value="ECO:0007669"/>
    <property type="project" value="TreeGrafter"/>
</dbReference>
<reference evidence="10" key="3">
    <citation type="submission" date="2015-06" db="UniProtKB">
        <authorList>
            <consortium name="EnsemblMetazoa"/>
        </authorList>
    </citation>
    <scope>IDENTIFICATION</scope>
</reference>
<dbReference type="STRING" id="283909.R7TXR5"/>
<evidence type="ECO:0000313" key="9">
    <source>
        <dbReference type="EMBL" id="ELT95755.1"/>
    </source>
</evidence>
<keyword evidence="11" id="KW-1185">Reference proteome</keyword>
<dbReference type="EMBL" id="KB309022">
    <property type="protein sequence ID" value="ELT95755.1"/>
    <property type="molecule type" value="Genomic_DNA"/>
</dbReference>
<evidence type="ECO:0000313" key="10">
    <source>
        <dbReference type="EnsemblMetazoa" id="CapteP113391"/>
    </source>
</evidence>
<keyword evidence="4" id="KW-0479">Metal-binding</keyword>
<keyword evidence="3" id="KW-0217">Developmental protein</keyword>
<protein>
    <recommendedName>
        <fullName evidence="2">Protein Churchill</fullName>
    </recommendedName>
</protein>
<dbReference type="EMBL" id="AMQN01012923">
    <property type="status" value="NOT_ANNOTATED_CDS"/>
    <property type="molecule type" value="Genomic_DNA"/>
</dbReference>
<dbReference type="InterPro" id="IPR009508">
    <property type="entry name" value="Transcrpt_activator_Churchill"/>
</dbReference>
<dbReference type="HOGENOM" id="CLU_142022_0_0_1"/>
<comment type="similarity">
    <text evidence="1">Belongs to the Churchill family.</text>
</comment>
<keyword evidence="6" id="KW-0805">Transcription regulation</keyword>
<dbReference type="EnsemblMetazoa" id="CapteT140460">
    <property type="protein sequence ID" value="CapteP140460"/>
    <property type="gene ID" value="CapteG140460"/>
</dbReference>
<reference evidence="11" key="1">
    <citation type="submission" date="2012-12" db="EMBL/GenBank/DDBJ databases">
        <authorList>
            <person name="Hellsten U."/>
            <person name="Grimwood J."/>
            <person name="Chapman J.A."/>
            <person name="Shapiro H."/>
            <person name="Aerts A."/>
            <person name="Otillar R.P."/>
            <person name="Terry A.Y."/>
            <person name="Boore J.L."/>
            <person name="Simakov O."/>
            <person name="Marletaz F."/>
            <person name="Cho S.-J."/>
            <person name="Edsinger-Gonzales E."/>
            <person name="Havlak P."/>
            <person name="Kuo D.-H."/>
            <person name="Larsson T."/>
            <person name="Lv J."/>
            <person name="Arendt D."/>
            <person name="Savage R."/>
            <person name="Osoegawa K."/>
            <person name="de Jong P."/>
            <person name="Lindberg D.R."/>
            <person name="Seaver E.C."/>
            <person name="Weisblat D.A."/>
            <person name="Putnam N.H."/>
            <person name="Grigoriev I.V."/>
            <person name="Rokhsar D.S."/>
        </authorList>
    </citation>
    <scope>NUCLEOTIDE SEQUENCE</scope>
    <source>
        <strain evidence="11">I ESC-2004</strain>
    </source>
</reference>
<evidence type="ECO:0000256" key="7">
    <source>
        <dbReference type="ARBA" id="ARBA00023159"/>
    </source>
</evidence>
<evidence type="ECO:0000256" key="8">
    <source>
        <dbReference type="ARBA" id="ARBA00023163"/>
    </source>
</evidence>
<evidence type="ECO:0000256" key="3">
    <source>
        <dbReference type="ARBA" id="ARBA00022473"/>
    </source>
</evidence>
<keyword evidence="7" id="KW-0010">Activator</keyword>
<dbReference type="PANTHER" id="PTHR31931:SF2">
    <property type="entry name" value="PROTEIN CHURCHILL"/>
    <property type="match status" value="1"/>
</dbReference>
<dbReference type="OMA" id="ASHEYTF"/>
<proteinExistence type="inferred from homology"/>
<organism evidence="9">
    <name type="scientific">Capitella teleta</name>
    <name type="common">Polychaete worm</name>
    <dbReference type="NCBI Taxonomy" id="283909"/>
    <lineage>
        <taxon>Eukaryota</taxon>
        <taxon>Metazoa</taxon>
        <taxon>Spiralia</taxon>
        <taxon>Lophotrochozoa</taxon>
        <taxon>Annelida</taxon>
        <taxon>Polychaeta</taxon>
        <taxon>Sedentaria</taxon>
        <taxon>Scolecida</taxon>
        <taxon>Capitellidae</taxon>
        <taxon>Capitella</taxon>
    </lineage>
</organism>
<dbReference type="PANTHER" id="PTHR31931">
    <property type="entry name" value="PROTEIN CHURCHILL"/>
    <property type="match status" value="1"/>
</dbReference>
<evidence type="ECO:0000256" key="2">
    <source>
        <dbReference type="ARBA" id="ARBA00021000"/>
    </source>
</evidence>
<dbReference type="GO" id="GO:0045893">
    <property type="term" value="P:positive regulation of DNA-templated transcription"/>
    <property type="evidence" value="ECO:0007669"/>
    <property type="project" value="InterPro"/>
</dbReference>
<evidence type="ECO:0000256" key="4">
    <source>
        <dbReference type="ARBA" id="ARBA00022723"/>
    </source>
</evidence>
<dbReference type="OrthoDB" id="5954706at2759"/>
<evidence type="ECO:0000256" key="6">
    <source>
        <dbReference type="ARBA" id="ARBA00023015"/>
    </source>
</evidence>